<name>A0A5J4SYQ9_9ZZZZ</name>
<evidence type="ECO:0000313" key="1">
    <source>
        <dbReference type="EMBL" id="KAA6351359.1"/>
    </source>
</evidence>
<organism evidence="1">
    <name type="scientific">termite gut metagenome</name>
    <dbReference type="NCBI Taxonomy" id="433724"/>
    <lineage>
        <taxon>unclassified sequences</taxon>
        <taxon>metagenomes</taxon>
        <taxon>organismal metagenomes</taxon>
    </lineage>
</organism>
<sequence length="156" mass="17518">MKTKIYILAICVFAISSFIFSSCDETDKGDTTKPVIDLIEPEEGVALRIGSENGVHLEMDLSDNEMLASYKVEIHNNFDNHGHTRAGNESVPFTFENNWDVSGKKNIHIHHHEIKIPENATEGNYHLMVYCTDAAGNETYVARNIVLSYDAVDDED</sequence>
<proteinExistence type="predicted"/>
<evidence type="ECO:0008006" key="2">
    <source>
        <dbReference type="Google" id="ProtNLM"/>
    </source>
</evidence>
<reference evidence="1" key="1">
    <citation type="submission" date="2019-03" db="EMBL/GenBank/DDBJ databases">
        <title>Single cell metagenomics reveals metabolic interactions within the superorganism composed of flagellate Streblomastix strix and complex community of Bacteroidetes bacteria on its surface.</title>
        <authorList>
            <person name="Treitli S.C."/>
            <person name="Kolisko M."/>
            <person name="Husnik F."/>
            <person name="Keeling P."/>
            <person name="Hampl V."/>
        </authorList>
    </citation>
    <scope>NUCLEOTIDE SEQUENCE</scope>
    <source>
        <strain evidence="1">STM</strain>
    </source>
</reference>
<accession>A0A5J4SYQ9</accession>
<dbReference type="Pfam" id="PF15418">
    <property type="entry name" value="DUF4625"/>
    <property type="match status" value="1"/>
</dbReference>
<dbReference type="PROSITE" id="PS51257">
    <property type="entry name" value="PROKAR_LIPOPROTEIN"/>
    <property type="match status" value="1"/>
</dbReference>
<dbReference type="EMBL" id="SNRY01000015">
    <property type="protein sequence ID" value="KAA6351359.1"/>
    <property type="molecule type" value="Genomic_DNA"/>
</dbReference>
<comment type="caution">
    <text evidence="1">The sequence shown here is derived from an EMBL/GenBank/DDBJ whole genome shotgun (WGS) entry which is preliminary data.</text>
</comment>
<dbReference type="InterPro" id="IPR027829">
    <property type="entry name" value="DUF4625"/>
</dbReference>
<protein>
    <recommendedName>
        <fullName evidence="2">DUF4625 domain-containing protein</fullName>
    </recommendedName>
</protein>
<dbReference type="AlphaFoldDB" id="A0A5J4SYQ9"/>
<gene>
    <name evidence="1" type="ORF">EZS27_001322</name>
</gene>